<keyword evidence="2" id="KW-0808">Transferase</keyword>
<dbReference type="RefSeq" id="WP_203763527.1">
    <property type="nucleotide sequence ID" value="NZ_BAAAYJ010000113.1"/>
</dbReference>
<dbReference type="PANTHER" id="PTHR43861">
    <property type="entry name" value="TRANS-ACONITATE 2-METHYLTRANSFERASE-RELATED"/>
    <property type="match status" value="1"/>
</dbReference>
<dbReference type="Gene3D" id="3.40.50.150">
    <property type="entry name" value="Vaccinia Virus protein VP39"/>
    <property type="match status" value="1"/>
</dbReference>
<protein>
    <recommendedName>
        <fullName evidence="3">Methyltransferase domain-containing protein</fullName>
    </recommendedName>
</protein>
<comment type="caution">
    <text evidence="4">The sequence shown here is derived from an EMBL/GenBank/DDBJ whole genome shotgun (WGS) entry which is preliminary data.</text>
</comment>
<name>A0A919MLX3_9ACTN</name>
<evidence type="ECO:0000256" key="2">
    <source>
        <dbReference type="ARBA" id="ARBA00022679"/>
    </source>
</evidence>
<dbReference type="AlphaFoldDB" id="A0A919MLX3"/>
<evidence type="ECO:0000313" key="5">
    <source>
        <dbReference type="Proteomes" id="UP000647172"/>
    </source>
</evidence>
<keyword evidence="5" id="KW-1185">Reference proteome</keyword>
<reference evidence="4" key="1">
    <citation type="submission" date="2021-01" db="EMBL/GenBank/DDBJ databases">
        <title>Whole genome shotgun sequence of Actinoplanes nipponensis NBRC 14063.</title>
        <authorList>
            <person name="Komaki H."/>
            <person name="Tamura T."/>
        </authorList>
    </citation>
    <scope>NUCLEOTIDE SEQUENCE</scope>
    <source>
        <strain evidence="4">NBRC 14063</strain>
    </source>
</reference>
<dbReference type="CDD" id="cd02440">
    <property type="entry name" value="AdoMet_MTases"/>
    <property type="match status" value="1"/>
</dbReference>
<proteinExistence type="predicted"/>
<dbReference type="GO" id="GO:0032259">
    <property type="term" value="P:methylation"/>
    <property type="evidence" value="ECO:0007669"/>
    <property type="project" value="UniProtKB-KW"/>
</dbReference>
<dbReference type="InterPro" id="IPR041698">
    <property type="entry name" value="Methyltransf_25"/>
</dbReference>
<dbReference type="PANTHER" id="PTHR43861:SF1">
    <property type="entry name" value="TRANS-ACONITATE 2-METHYLTRANSFERASE"/>
    <property type="match status" value="1"/>
</dbReference>
<gene>
    <name evidence="4" type="ORF">Ani05nite_03520</name>
</gene>
<dbReference type="GO" id="GO:0008168">
    <property type="term" value="F:methyltransferase activity"/>
    <property type="evidence" value="ECO:0007669"/>
    <property type="project" value="UniProtKB-KW"/>
</dbReference>
<dbReference type="Proteomes" id="UP000647172">
    <property type="component" value="Unassembled WGS sequence"/>
</dbReference>
<accession>A0A919MLX3</accession>
<dbReference type="EMBL" id="BOMQ01000008">
    <property type="protein sequence ID" value="GIE46818.1"/>
    <property type="molecule type" value="Genomic_DNA"/>
</dbReference>
<dbReference type="InterPro" id="IPR029063">
    <property type="entry name" value="SAM-dependent_MTases_sf"/>
</dbReference>
<evidence type="ECO:0000259" key="3">
    <source>
        <dbReference type="Pfam" id="PF13649"/>
    </source>
</evidence>
<sequence length="280" mass="30541">MADHHHHRHEPAHDTDALADMLDLDAEVLRDHLDGLVEWLHERTGGRARRILDLGCGTGTGALALATRFPDAEVTAVDMAEPMLHRVRAKARAHGLDGRIHTRQADLDAGWPALAPMDLVWASASLHHVAEPDRVLADVLATLRPGGVFAVAELEAIPTFLPDDLGVGRPGLEARCHAALREGLSHEVPLLGSDWGPRLARAGFTVEAERVFRIELTPPLPAAAGRYAQACLRRLRTGLDGRLDAQDRDTLDTLLDSDAILSRTDLTVRTTRTVWLAVRP</sequence>
<evidence type="ECO:0000256" key="1">
    <source>
        <dbReference type="ARBA" id="ARBA00022603"/>
    </source>
</evidence>
<feature type="domain" description="Methyltransferase" evidence="3">
    <location>
        <begin position="51"/>
        <end position="147"/>
    </location>
</feature>
<keyword evidence="1" id="KW-0489">Methyltransferase</keyword>
<organism evidence="4 5">
    <name type="scientific">Actinoplanes nipponensis</name>
    <dbReference type="NCBI Taxonomy" id="135950"/>
    <lineage>
        <taxon>Bacteria</taxon>
        <taxon>Bacillati</taxon>
        <taxon>Actinomycetota</taxon>
        <taxon>Actinomycetes</taxon>
        <taxon>Micromonosporales</taxon>
        <taxon>Micromonosporaceae</taxon>
        <taxon>Actinoplanes</taxon>
    </lineage>
</organism>
<dbReference type="SUPFAM" id="SSF53335">
    <property type="entry name" value="S-adenosyl-L-methionine-dependent methyltransferases"/>
    <property type="match status" value="1"/>
</dbReference>
<dbReference type="Pfam" id="PF13649">
    <property type="entry name" value="Methyltransf_25"/>
    <property type="match status" value="1"/>
</dbReference>
<evidence type="ECO:0000313" key="4">
    <source>
        <dbReference type="EMBL" id="GIE46818.1"/>
    </source>
</evidence>